<evidence type="ECO:0000313" key="6">
    <source>
        <dbReference type="Proteomes" id="UP001310594"/>
    </source>
</evidence>
<protein>
    <recommendedName>
        <fullName evidence="7">WH1 domain-containing protein</fullName>
    </recommendedName>
</protein>
<reference evidence="5" key="1">
    <citation type="submission" date="2023-08" db="EMBL/GenBank/DDBJ databases">
        <title>Black Yeasts Isolated from many extreme environments.</title>
        <authorList>
            <person name="Coleine C."/>
            <person name="Stajich J.E."/>
            <person name="Selbmann L."/>
        </authorList>
    </citation>
    <scope>NUCLEOTIDE SEQUENCE</scope>
    <source>
        <strain evidence="5">CCFEE 5810</strain>
    </source>
</reference>
<dbReference type="SMART" id="SM00461">
    <property type="entry name" value="WH1"/>
    <property type="match status" value="1"/>
</dbReference>
<keyword evidence="1" id="KW-0597">Phosphoprotein</keyword>
<dbReference type="GO" id="GO:0003779">
    <property type="term" value="F:actin binding"/>
    <property type="evidence" value="ECO:0007669"/>
    <property type="project" value="InterPro"/>
</dbReference>
<dbReference type="SUPFAM" id="SSF50729">
    <property type="entry name" value="PH domain-like"/>
    <property type="match status" value="1"/>
</dbReference>
<dbReference type="GO" id="GO:0045010">
    <property type="term" value="P:actin nucleation"/>
    <property type="evidence" value="ECO:0007669"/>
    <property type="project" value="UniProtKB-ARBA"/>
</dbReference>
<feature type="compositionally biased region" description="Pro residues" evidence="2">
    <location>
        <begin position="521"/>
        <end position="530"/>
    </location>
</feature>
<feature type="region of interest" description="Disordered" evidence="2">
    <location>
        <begin position="617"/>
        <end position="636"/>
    </location>
</feature>
<dbReference type="FunFam" id="2.30.29.30:FF:000281">
    <property type="entry name" value="Actin associated protein"/>
    <property type="match status" value="1"/>
</dbReference>
<evidence type="ECO:0000256" key="2">
    <source>
        <dbReference type="SAM" id="MobiDB-lite"/>
    </source>
</evidence>
<dbReference type="PROSITE" id="PS51082">
    <property type="entry name" value="WH2"/>
    <property type="match status" value="1"/>
</dbReference>
<dbReference type="InterPro" id="IPR011993">
    <property type="entry name" value="PH-like_dom_sf"/>
</dbReference>
<dbReference type="SMART" id="SM00246">
    <property type="entry name" value="WH2"/>
    <property type="match status" value="1"/>
</dbReference>
<sequence length="636" mass="65181">MPSILSDDDKQTVKRCVPKASNKISAVAVAKLYVSLPNRNSWTPTGLQGALVLANDLVGNTFWLKLVDISLSNRGVLWDQEIYDTFNYNQDRTFFHSFEGEECLFGVSFADEKEARQMLKKVAEREKNASKGTKGKAFALGPAQTGYGGQQATQSINGGGGGSGRGHGRFGGLFGGHRHSGAGQTSQQPAQSIIPPRGVEVHGGNAYGSPAPSRPVSSSGIDMSDPDVQAVLQDLLQMGITEDQIEENAGFIKSYLEQKKATAAAEAEKKDRASRAPPPPPPTTNIANLSPQNTGSSGTSRRGPPPQPPAPRRATQQQRPPSPSPSPPPREPSPPRPRFRAPPPLADAGKFANQAAPPPTPGRSRGNSNAGPPPPPRPPKEVEEPQHSPALPQRFGVPPPFEGQRVVSGAGSRPPPTPARSAGGVPPPPPPRESMHAPPLPAIGGIPPPPPPRGSPNPGIPPHPIPSATSFSPDAGPPPPPPLPPPNTRAVPPAPVLPPPSFSTGPPAPPPLPPTSSTGGGPPPPPPMPPRGVDNDSAAASAAAAAAVAPPRGGLLADIQKGARLKKVSDQEKRDRSAAAVPGGEPVATPAGGGKGGSAGDAGGDGGGLAGALAAALAVRKGKVSHSDDEKDDDDW</sequence>
<gene>
    <name evidence="5" type="ORF">LTR97_001513</name>
</gene>
<feature type="compositionally biased region" description="Gly residues" evidence="2">
    <location>
        <begin position="157"/>
        <end position="175"/>
    </location>
</feature>
<dbReference type="Gene3D" id="2.30.29.30">
    <property type="entry name" value="Pleckstrin-homology domain (PH domain)/Phosphotyrosine-binding domain (PTB)"/>
    <property type="match status" value="1"/>
</dbReference>
<feature type="compositionally biased region" description="Gly residues" evidence="2">
    <location>
        <begin position="591"/>
        <end position="609"/>
    </location>
</feature>
<evidence type="ECO:0000256" key="1">
    <source>
        <dbReference type="ARBA" id="ARBA00022553"/>
    </source>
</evidence>
<evidence type="ECO:0000259" key="4">
    <source>
        <dbReference type="PROSITE" id="PS51082"/>
    </source>
</evidence>
<feature type="region of interest" description="Disordered" evidence="2">
    <location>
        <begin position="125"/>
        <end position="224"/>
    </location>
</feature>
<feature type="compositionally biased region" description="Pro residues" evidence="2">
    <location>
        <begin position="425"/>
        <end position="465"/>
    </location>
</feature>
<evidence type="ECO:0008006" key="7">
    <source>
        <dbReference type="Google" id="ProtNLM"/>
    </source>
</evidence>
<feature type="compositionally biased region" description="Pro residues" evidence="2">
    <location>
        <begin position="320"/>
        <end position="345"/>
    </location>
</feature>
<dbReference type="EMBL" id="JAVRQU010000002">
    <property type="protein sequence ID" value="KAK5706524.1"/>
    <property type="molecule type" value="Genomic_DNA"/>
</dbReference>
<evidence type="ECO:0000259" key="3">
    <source>
        <dbReference type="PROSITE" id="PS50229"/>
    </source>
</evidence>
<proteinExistence type="predicted"/>
<feature type="compositionally biased region" description="Pro residues" evidence="2">
    <location>
        <begin position="475"/>
        <end position="514"/>
    </location>
</feature>
<feature type="domain" description="WH1" evidence="3">
    <location>
        <begin position="17"/>
        <end position="129"/>
    </location>
</feature>
<dbReference type="CDD" id="cd01205">
    <property type="entry name" value="EVH1_WASP-like"/>
    <property type="match status" value="1"/>
</dbReference>
<feature type="compositionally biased region" description="Low complexity" evidence="2">
    <location>
        <begin position="141"/>
        <end position="154"/>
    </location>
</feature>
<dbReference type="InterPro" id="IPR003124">
    <property type="entry name" value="WH2_dom"/>
</dbReference>
<dbReference type="PROSITE" id="PS50229">
    <property type="entry name" value="WH1"/>
    <property type="match status" value="1"/>
</dbReference>
<feature type="compositionally biased region" description="Polar residues" evidence="2">
    <location>
        <begin position="284"/>
        <end position="293"/>
    </location>
</feature>
<organism evidence="5 6">
    <name type="scientific">Elasticomyces elasticus</name>
    <dbReference type="NCBI Taxonomy" id="574655"/>
    <lineage>
        <taxon>Eukaryota</taxon>
        <taxon>Fungi</taxon>
        <taxon>Dikarya</taxon>
        <taxon>Ascomycota</taxon>
        <taxon>Pezizomycotina</taxon>
        <taxon>Dothideomycetes</taxon>
        <taxon>Dothideomycetidae</taxon>
        <taxon>Mycosphaerellales</taxon>
        <taxon>Teratosphaeriaceae</taxon>
        <taxon>Elasticomyces</taxon>
    </lineage>
</organism>
<feature type="compositionally biased region" description="Low complexity" evidence="2">
    <location>
        <begin position="537"/>
        <end position="549"/>
    </location>
</feature>
<feature type="compositionally biased region" description="Basic and acidic residues" evidence="2">
    <location>
        <begin position="567"/>
        <end position="577"/>
    </location>
</feature>
<dbReference type="Proteomes" id="UP001310594">
    <property type="component" value="Unassembled WGS sequence"/>
</dbReference>
<feature type="compositionally biased region" description="Basic and acidic residues" evidence="2">
    <location>
        <begin position="263"/>
        <end position="274"/>
    </location>
</feature>
<accession>A0AAN8A604</accession>
<dbReference type="InterPro" id="IPR000697">
    <property type="entry name" value="WH1/EVH1_dom"/>
</dbReference>
<dbReference type="GO" id="GO:0030479">
    <property type="term" value="C:actin cortical patch"/>
    <property type="evidence" value="ECO:0007669"/>
    <property type="project" value="UniProtKB-ARBA"/>
</dbReference>
<dbReference type="AlphaFoldDB" id="A0AAN8A604"/>
<feature type="domain" description="WH2" evidence="4">
    <location>
        <begin position="551"/>
        <end position="568"/>
    </location>
</feature>
<dbReference type="InterPro" id="IPR033927">
    <property type="entry name" value="WASPfam_EVH1"/>
</dbReference>
<dbReference type="Pfam" id="PF02205">
    <property type="entry name" value="WH2"/>
    <property type="match status" value="1"/>
</dbReference>
<dbReference type="GO" id="GO:0071933">
    <property type="term" value="F:Arp2/3 complex binding"/>
    <property type="evidence" value="ECO:0007669"/>
    <property type="project" value="UniProtKB-ARBA"/>
</dbReference>
<name>A0AAN8A604_9PEZI</name>
<evidence type="ECO:0000313" key="5">
    <source>
        <dbReference type="EMBL" id="KAK5706524.1"/>
    </source>
</evidence>
<comment type="caution">
    <text evidence="5">The sequence shown here is derived from an EMBL/GenBank/DDBJ whole genome shotgun (WGS) entry which is preliminary data.</text>
</comment>
<dbReference type="PRINTS" id="PR01217">
    <property type="entry name" value="PRICHEXTENSN"/>
</dbReference>
<feature type="region of interest" description="Disordered" evidence="2">
    <location>
        <begin position="263"/>
        <end position="609"/>
    </location>
</feature>
<dbReference type="Pfam" id="PF00568">
    <property type="entry name" value="WH1"/>
    <property type="match status" value="1"/>
</dbReference>